<evidence type="ECO:0000256" key="1">
    <source>
        <dbReference type="SAM" id="MobiDB-lite"/>
    </source>
</evidence>
<dbReference type="EMBL" id="LR797213">
    <property type="protein sequence ID" value="CAB4194575.1"/>
    <property type="molecule type" value="Genomic_DNA"/>
</dbReference>
<feature type="transmembrane region" description="Helical" evidence="2">
    <location>
        <begin position="173"/>
        <end position="195"/>
    </location>
</feature>
<keyword evidence="2" id="KW-0472">Membrane</keyword>
<gene>
    <name evidence="3" type="ORF">UFOVP1264_30</name>
</gene>
<reference evidence="3" key="1">
    <citation type="submission" date="2020-05" db="EMBL/GenBank/DDBJ databases">
        <authorList>
            <person name="Chiriac C."/>
            <person name="Salcher M."/>
            <person name="Ghai R."/>
            <person name="Kavagutti S V."/>
        </authorList>
    </citation>
    <scope>NUCLEOTIDE SEQUENCE</scope>
</reference>
<organism evidence="3">
    <name type="scientific">uncultured Caudovirales phage</name>
    <dbReference type="NCBI Taxonomy" id="2100421"/>
    <lineage>
        <taxon>Viruses</taxon>
        <taxon>Duplodnaviria</taxon>
        <taxon>Heunggongvirae</taxon>
        <taxon>Uroviricota</taxon>
        <taxon>Caudoviricetes</taxon>
        <taxon>Peduoviridae</taxon>
        <taxon>Maltschvirus</taxon>
        <taxon>Maltschvirus maltsch</taxon>
    </lineage>
</organism>
<keyword evidence="2" id="KW-1133">Transmembrane helix</keyword>
<evidence type="ECO:0000256" key="2">
    <source>
        <dbReference type="SAM" id="Phobius"/>
    </source>
</evidence>
<protein>
    <submittedName>
        <fullName evidence="3">Uncharacterized protein</fullName>
    </submittedName>
</protein>
<sequence>MTISQSRYGSMAEVGRAPQNKKQKESANLGGLAASAGAIGAGGYGIKRSANYAQFSRSSANQAKAKNSRRKNNLSEMKRIRNENAVHVKNNERFAQYWAGPKTKGAKFVAPGQKALVIKPGAGPRDAEPIGRELSERSIRNNSKMTHLSSHNKELARESKRYSSMSNYARGRAIRFGTGGAALSALGVAGAAGIIRRNEKKRGTLSGNRSALGQMKPQANAPRSLESDKARRLNGM</sequence>
<keyword evidence="2" id="KW-0812">Transmembrane</keyword>
<feature type="compositionally biased region" description="Basic and acidic residues" evidence="1">
    <location>
        <begin position="225"/>
        <end position="236"/>
    </location>
</feature>
<feature type="region of interest" description="Disordered" evidence="1">
    <location>
        <begin position="1"/>
        <end position="28"/>
    </location>
</feature>
<name>A0A6J5RQG3_9CAUD</name>
<feature type="region of interest" description="Disordered" evidence="1">
    <location>
        <begin position="197"/>
        <end position="236"/>
    </location>
</feature>
<evidence type="ECO:0000313" key="3">
    <source>
        <dbReference type="EMBL" id="CAB4194575.1"/>
    </source>
</evidence>
<accession>A0A6J5RQG3</accession>
<proteinExistence type="predicted"/>
<feature type="region of interest" description="Disordered" evidence="1">
    <location>
        <begin position="57"/>
        <end position="77"/>
    </location>
</feature>